<reference evidence="1 2" key="1">
    <citation type="journal article" date="2024" name="Commun. Biol.">
        <title>Comparative genomic analysis of thermophilic fungi reveals convergent evolutionary adaptations and gene losses.</title>
        <authorList>
            <person name="Steindorff A.S."/>
            <person name="Aguilar-Pontes M.V."/>
            <person name="Robinson A.J."/>
            <person name="Andreopoulos B."/>
            <person name="LaButti K."/>
            <person name="Kuo A."/>
            <person name="Mondo S."/>
            <person name="Riley R."/>
            <person name="Otillar R."/>
            <person name="Haridas S."/>
            <person name="Lipzen A."/>
            <person name="Grimwood J."/>
            <person name="Schmutz J."/>
            <person name="Clum A."/>
            <person name="Reid I.D."/>
            <person name="Moisan M.C."/>
            <person name="Butler G."/>
            <person name="Nguyen T.T.M."/>
            <person name="Dewar K."/>
            <person name="Conant G."/>
            <person name="Drula E."/>
            <person name="Henrissat B."/>
            <person name="Hansel C."/>
            <person name="Singer S."/>
            <person name="Hutchinson M.I."/>
            <person name="de Vries R.P."/>
            <person name="Natvig D.O."/>
            <person name="Powell A.J."/>
            <person name="Tsang A."/>
            <person name="Grigoriev I.V."/>
        </authorList>
    </citation>
    <scope>NUCLEOTIDE SEQUENCE [LARGE SCALE GENOMIC DNA]</scope>
    <source>
        <strain evidence="1 2">ATCC 24622</strain>
    </source>
</reference>
<proteinExistence type="predicted"/>
<evidence type="ECO:0000313" key="2">
    <source>
        <dbReference type="Proteomes" id="UP001586593"/>
    </source>
</evidence>
<evidence type="ECO:0000313" key="1">
    <source>
        <dbReference type="EMBL" id="KAL1864791.1"/>
    </source>
</evidence>
<comment type="caution">
    <text evidence="1">The sequence shown here is derived from an EMBL/GenBank/DDBJ whole genome shotgun (WGS) entry which is preliminary data.</text>
</comment>
<sequence length="159" mass="17415">MSKVPPDTIRHYNPTRRSQLNQAPALCLTHNIDAVVSPIASSPSGERRCTNRRCTKLVGRASCTSDWTIPTRTLHLSIPNPTCYRKEVGGPSILSVRGASVSAIAPVPLDYTLTYLSLVHVNPHSPSSQTARLRTGLRVPENFSESDFPFAGRSELARH</sequence>
<organism evidence="1 2">
    <name type="scientific">Phialemonium thermophilum</name>
    <dbReference type="NCBI Taxonomy" id="223376"/>
    <lineage>
        <taxon>Eukaryota</taxon>
        <taxon>Fungi</taxon>
        <taxon>Dikarya</taxon>
        <taxon>Ascomycota</taxon>
        <taxon>Pezizomycotina</taxon>
        <taxon>Sordariomycetes</taxon>
        <taxon>Sordariomycetidae</taxon>
        <taxon>Cephalothecales</taxon>
        <taxon>Cephalothecaceae</taxon>
        <taxon>Phialemonium</taxon>
    </lineage>
</organism>
<accession>A0ABR3WMP0</accession>
<dbReference type="EMBL" id="JAZHXJ010000315">
    <property type="protein sequence ID" value="KAL1864791.1"/>
    <property type="molecule type" value="Genomic_DNA"/>
</dbReference>
<keyword evidence="2" id="KW-1185">Reference proteome</keyword>
<dbReference type="Proteomes" id="UP001586593">
    <property type="component" value="Unassembled WGS sequence"/>
</dbReference>
<gene>
    <name evidence="1" type="ORF">VTK73DRAFT_5644</name>
</gene>
<name>A0ABR3WMP0_9PEZI</name>
<protein>
    <submittedName>
        <fullName evidence="1">Uncharacterized protein</fullName>
    </submittedName>
</protein>